<comment type="caution">
    <text evidence="2">The sequence shown here is derived from an EMBL/GenBank/DDBJ whole genome shotgun (WGS) entry which is preliminary data.</text>
</comment>
<evidence type="ECO:0000256" key="1">
    <source>
        <dbReference type="SAM" id="MobiDB-lite"/>
    </source>
</evidence>
<protein>
    <submittedName>
        <fullName evidence="2">Uncharacterized protein</fullName>
    </submittedName>
</protein>
<dbReference type="AlphaFoldDB" id="A0AAN8RR49"/>
<proteinExistence type="predicted"/>
<dbReference type="Proteomes" id="UP001313282">
    <property type="component" value="Unassembled WGS sequence"/>
</dbReference>
<dbReference type="EMBL" id="JAVHNR010000002">
    <property type="protein sequence ID" value="KAK6351972.1"/>
    <property type="molecule type" value="Genomic_DNA"/>
</dbReference>
<reference evidence="2 3" key="1">
    <citation type="submission" date="2019-10" db="EMBL/GenBank/DDBJ databases">
        <authorList>
            <person name="Palmer J.M."/>
        </authorList>
    </citation>
    <scope>NUCLEOTIDE SEQUENCE [LARGE SCALE GENOMIC DNA]</scope>
    <source>
        <strain evidence="2 3">TWF718</strain>
    </source>
</reference>
<feature type="region of interest" description="Disordered" evidence="1">
    <location>
        <begin position="1"/>
        <end position="37"/>
    </location>
</feature>
<evidence type="ECO:0000313" key="3">
    <source>
        <dbReference type="Proteomes" id="UP001313282"/>
    </source>
</evidence>
<evidence type="ECO:0000313" key="2">
    <source>
        <dbReference type="EMBL" id="KAK6351972.1"/>
    </source>
</evidence>
<name>A0AAN8RR49_9PEZI</name>
<keyword evidence="3" id="KW-1185">Reference proteome</keyword>
<feature type="compositionally biased region" description="Basic residues" evidence="1">
    <location>
        <begin position="8"/>
        <end position="18"/>
    </location>
</feature>
<sequence>MYFLAEKRRARRYARRRAKESPNKKGRPNYGKSENRKIERGIRKDELEVASSCKMIGFFGFDSTWPAIAYATFERLMDEVGKGRTDERHEAPYIFARWN</sequence>
<accession>A0AAN8RR49</accession>
<gene>
    <name evidence="2" type="ORF">TWF718_005120</name>
</gene>
<organism evidence="2 3">
    <name type="scientific">Orbilia javanica</name>
    <dbReference type="NCBI Taxonomy" id="47235"/>
    <lineage>
        <taxon>Eukaryota</taxon>
        <taxon>Fungi</taxon>
        <taxon>Dikarya</taxon>
        <taxon>Ascomycota</taxon>
        <taxon>Pezizomycotina</taxon>
        <taxon>Orbiliomycetes</taxon>
        <taxon>Orbiliales</taxon>
        <taxon>Orbiliaceae</taxon>
        <taxon>Orbilia</taxon>
    </lineage>
</organism>